<dbReference type="InterPro" id="IPR058776">
    <property type="entry name" value="KhtT-like_N"/>
</dbReference>
<evidence type="ECO:0000259" key="1">
    <source>
        <dbReference type="Pfam" id="PF25991"/>
    </source>
</evidence>
<keyword evidence="3" id="KW-1185">Reference proteome</keyword>
<evidence type="ECO:0000313" key="3">
    <source>
        <dbReference type="Proteomes" id="UP000294508"/>
    </source>
</evidence>
<protein>
    <recommendedName>
        <fullName evidence="1">Potassium/proton antiporter subunit KhtT-like N-terminal domain-containing protein</fullName>
    </recommendedName>
</protein>
<reference evidence="2 3" key="1">
    <citation type="journal article" date="2015" name="Stand. Genomic Sci.">
        <title>Genomic Encyclopedia of Bacterial and Archaeal Type Strains, Phase III: the genomes of soil and plant-associated and newly described type strains.</title>
        <authorList>
            <person name="Whitman W.B."/>
            <person name="Woyke T."/>
            <person name="Klenk H.P."/>
            <person name="Zhou Y."/>
            <person name="Lilburn T.G."/>
            <person name="Beck B.J."/>
            <person name="De Vos P."/>
            <person name="Vandamme P."/>
            <person name="Eisen J.A."/>
            <person name="Garrity G."/>
            <person name="Hugenholtz P."/>
            <person name="Kyrpides N.C."/>
        </authorList>
    </citation>
    <scope>NUCLEOTIDE SEQUENCE [LARGE SCALE GENOMIC DNA]</scope>
    <source>
        <strain evidence="2 3">VKM Ac-2572</strain>
    </source>
</reference>
<proteinExistence type="predicted"/>
<feature type="domain" description="Potassium/proton antiporter subunit KhtT-like N-terminal" evidence="1">
    <location>
        <begin position="1"/>
        <end position="69"/>
    </location>
</feature>
<dbReference type="Pfam" id="PF25991">
    <property type="entry name" value="KhtT_N"/>
    <property type="match status" value="1"/>
</dbReference>
<dbReference type="RefSeq" id="WP_132212805.1">
    <property type="nucleotide sequence ID" value="NZ_SLWN01000012.1"/>
</dbReference>
<name>A0A4R2H3T4_9ACTN</name>
<dbReference type="AlphaFoldDB" id="A0A4R2H3T4"/>
<gene>
    <name evidence="2" type="ORF">EV652_11217</name>
</gene>
<accession>A0A4R2H3T4</accession>
<dbReference type="OrthoDB" id="5242677at2"/>
<sequence>MRVKETLLPGVGICYEFRTAAGRQVGVVARRDGTTELVVYAEDDPEYVAESVMLQPDERATLVELLTAPPGPSEPLGRIHRPI</sequence>
<dbReference type="EMBL" id="SLWN01000012">
    <property type="protein sequence ID" value="TCO20271.1"/>
    <property type="molecule type" value="Genomic_DNA"/>
</dbReference>
<comment type="caution">
    <text evidence="2">The sequence shown here is derived from an EMBL/GenBank/DDBJ whole genome shotgun (WGS) entry which is preliminary data.</text>
</comment>
<evidence type="ECO:0000313" key="2">
    <source>
        <dbReference type="EMBL" id="TCO20271.1"/>
    </source>
</evidence>
<organism evidence="2 3">
    <name type="scientific">Kribbella steppae</name>
    <dbReference type="NCBI Taxonomy" id="2512223"/>
    <lineage>
        <taxon>Bacteria</taxon>
        <taxon>Bacillati</taxon>
        <taxon>Actinomycetota</taxon>
        <taxon>Actinomycetes</taxon>
        <taxon>Propionibacteriales</taxon>
        <taxon>Kribbellaceae</taxon>
        <taxon>Kribbella</taxon>
    </lineage>
</organism>
<dbReference type="Proteomes" id="UP000294508">
    <property type="component" value="Unassembled WGS sequence"/>
</dbReference>